<dbReference type="PANTHER" id="PTHR11011:SF116">
    <property type="entry name" value="FATTY ACYL-COA REDUCTASE CG5065-RELATED"/>
    <property type="match status" value="1"/>
</dbReference>
<feature type="non-terminal residue" evidence="3">
    <location>
        <position position="160"/>
    </location>
</feature>
<dbReference type="EMBL" id="JTDY01005043">
    <property type="protein sequence ID" value="KOB67434.1"/>
    <property type="molecule type" value="Genomic_DNA"/>
</dbReference>
<dbReference type="GO" id="GO:0035336">
    <property type="term" value="P:long-chain fatty-acyl-CoA metabolic process"/>
    <property type="evidence" value="ECO:0007669"/>
    <property type="project" value="TreeGrafter"/>
</dbReference>
<dbReference type="GO" id="GO:0005777">
    <property type="term" value="C:peroxisome"/>
    <property type="evidence" value="ECO:0007669"/>
    <property type="project" value="TreeGrafter"/>
</dbReference>
<accession>A0A0L7KWL0</accession>
<keyword evidence="4" id="KW-1185">Reference proteome</keyword>
<dbReference type="GO" id="GO:0080019">
    <property type="term" value="F:alcohol-forming very long-chain fatty acyl-CoA reductase activity"/>
    <property type="evidence" value="ECO:0007669"/>
    <property type="project" value="InterPro"/>
</dbReference>
<reference evidence="3 4" key="1">
    <citation type="journal article" date="2015" name="Genome Biol. Evol.">
        <title>The genome of winter moth (Operophtera brumata) provides a genomic perspective on sexual dimorphism and phenology.</title>
        <authorList>
            <person name="Derks M.F."/>
            <person name="Smit S."/>
            <person name="Salis L."/>
            <person name="Schijlen E."/>
            <person name="Bossers A."/>
            <person name="Mateman C."/>
            <person name="Pijl A.S."/>
            <person name="de Ridder D."/>
            <person name="Groenen M.A."/>
            <person name="Visser M.E."/>
            <person name="Megens H.J."/>
        </authorList>
    </citation>
    <scope>NUCLEOTIDE SEQUENCE [LARGE SCALE GENOMIC DNA]</scope>
    <source>
        <strain evidence="3">WM2013NL</strain>
        <tissue evidence="3">Head and thorax</tissue>
    </source>
</reference>
<protein>
    <recommendedName>
        <fullName evidence="1">Fatty acyl-CoA reductase</fullName>
        <ecNumber evidence="1">1.2.1.84</ecNumber>
    </recommendedName>
</protein>
<comment type="catalytic activity">
    <reaction evidence="1">
        <text>a long-chain fatty acyl-CoA + 2 NADPH + 2 H(+) = a long-chain primary fatty alcohol + 2 NADP(+) + CoA</text>
        <dbReference type="Rhea" id="RHEA:52716"/>
        <dbReference type="ChEBI" id="CHEBI:15378"/>
        <dbReference type="ChEBI" id="CHEBI:57287"/>
        <dbReference type="ChEBI" id="CHEBI:57783"/>
        <dbReference type="ChEBI" id="CHEBI:58349"/>
        <dbReference type="ChEBI" id="CHEBI:77396"/>
        <dbReference type="ChEBI" id="CHEBI:83139"/>
        <dbReference type="EC" id="1.2.1.84"/>
    </reaction>
</comment>
<keyword evidence="1" id="KW-1133">Transmembrane helix</keyword>
<keyword evidence="1" id="KW-0443">Lipid metabolism</keyword>
<evidence type="ECO:0000259" key="2">
    <source>
        <dbReference type="Pfam" id="PF07993"/>
    </source>
</evidence>
<gene>
    <name evidence="3" type="ORF">OBRU01_19818</name>
</gene>
<feature type="domain" description="Thioester reductase (TE)" evidence="2">
    <location>
        <begin position="2"/>
        <end position="111"/>
    </location>
</feature>
<keyword evidence="1" id="KW-0444">Lipid biosynthesis</keyword>
<proteinExistence type="inferred from homology"/>
<dbReference type="STRING" id="104452.A0A0L7KWL0"/>
<sequence length="160" mass="18431">ALIEKLLRSCSDVNTIYLLMRPKKGVSSEDRLKDLCTNKVFDLVREKNPDSFKKLKYIAGDVMDEDLGISNEDRAELQMETNIVFHSAACVRFDQKLKDAVHMNTKGEKWVNEYPFTVALWYPGGAIKSYWITHQICLLLFHVIPAYIVDMLLFLLGKKT</sequence>
<evidence type="ECO:0000256" key="1">
    <source>
        <dbReference type="RuleBase" id="RU363097"/>
    </source>
</evidence>
<dbReference type="GO" id="GO:0102965">
    <property type="term" value="F:alcohol-forming long-chain fatty acyl-CoA reductase activity"/>
    <property type="evidence" value="ECO:0007669"/>
    <property type="project" value="UniProtKB-EC"/>
</dbReference>
<organism evidence="3 4">
    <name type="scientific">Operophtera brumata</name>
    <name type="common">Winter moth</name>
    <name type="synonym">Phalaena brumata</name>
    <dbReference type="NCBI Taxonomy" id="104452"/>
    <lineage>
        <taxon>Eukaryota</taxon>
        <taxon>Metazoa</taxon>
        <taxon>Ecdysozoa</taxon>
        <taxon>Arthropoda</taxon>
        <taxon>Hexapoda</taxon>
        <taxon>Insecta</taxon>
        <taxon>Pterygota</taxon>
        <taxon>Neoptera</taxon>
        <taxon>Endopterygota</taxon>
        <taxon>Lepidoptera</taxon>
        <taxon>Glossata</taxon>
        <taxon>Ditrysia</taxon>
        <taxon>Geometroidea</taxon>
        <taxon>Geometridae</taxon>
        <taxon>Larentiinae</taxon>
        <taxon>Operophtera</taxon>
    </lineage>
</organism>
<dbReference type="PANTHER" id="PTHR11011">
    <property type="entry name" value="MALE STERILITY PROTEIN 2-RELATED"/>
    <property type="match status" value="1"/>
</dbReference>
<feature type="non-terminal residue" evidence="3">
    <location>
        <position position="1"/>
    </location>
</feature>
<keyword evidence="1" id="KW-0560">Oxidoreductase</keyword>
<keyword evidence="1" id="KW-0812">Transmembrane</keyword>
<evidence type="ECO:0000313" key="3">
    <source>
        <dbReference type="EMBL" id="KOB67434.1"/>
    </source>
</evidence>
<dbReference type="InterPro" id="IPR026055">
    <property type="entry name" value="FAR"/>
</dbReference>
<evidence type="ECO:0000313" key="4">
    <source>
        <dbReference type="Proteomes" id="UP000037510"/>
    </source>
</evidence>
<dbReference type="InterPro" id="IPR013120">
    <property type="entry name" value="FAR_NAD-bd"/>
</dbReference>
<feature type="transmembrane region" description="Helical" evidence="1">
    <location>
        <begin position="136"/>
        <end position="157"/>
    </location>
</feature>
<keyword evidence="1" id="KW-0472">Membrane</keyword>
<keyword evidence="1" id="KW-0521">NADP</keyword>
<dbReference type="AlphaFoldDB" id="A0A0L7KWL0"/>
<dbReference type="Pfam" id="PF07993">
    <property type="entry name" value="NAD_binding_4"/>
    <property type="match status" value="1"/>
</dbReference>
<name>A0A0L7KWL0_OPEBR</name>
<comment type="similarity">
    <text evidence="1">Belongs to the fatty acyl-CoA reductase family.</text>
</comment>
<dbReference type="Proteomes" id="UP000037510">
    <property type="component" value="Unassembled WGS sequence"/>
</dbReference>
<comment type="function">
    <text evidence="1">Catalyzes the reduction of fatty acyl-CoA to fatty alcohols.</text>
</comment>
<comment type="caution">
    <text evidence="3">The sequence shown here is derived from an EMBL/GenBank/DDBJ whole genome shotgun (WGS) entry which is preliminary data.</text>
</comment>
<dbReference type="Gene3D" id="3.40.50.720">
    <property type="entry name" value="NAD(P)-binding Rossmann-like Domain"/>
    <property type="match status" value="1"/>
</dbReference>
<dbReference type="EC" id="1.2.1.84" evidence="1"/>